<keyword evidence="3" id="KW-1185">Reference proteome</keyword>
<protein>
    <submittedName>
        <fullName evidence="2">Drug/metabolite transporter (DMT)-like permease</fullName>
    </submittedName>
</protein>
<dbReference type="SUPFAM" id="SSF103481">
    <property type="entry name" value="Multidrug resistance efflux transporter EmrE"/>
    <property type="match status" value="1"/>
</dbReference>
<keyword evidence="1" id="KW-1133">Transmembrane helix</keyword>
<dbReference type="InterPro" id="IPR037185">
    <property type="entry name" value="EmrE-like"/>
</dbReference>
<organism evidence="2 3">
    <name type="scientific">Bradyrhizobium yuanmingense</name>
    <dbReference type="NCBI Taxonomy" id="108015"/>
    <lineage>
        <taxon>Bacteria</taxon>
        <taxon>Pseudomonadati</taxon>
        <taxon>Pseudomonadota</taxon>
        <taxon>Alphaproteobacteria</taxon>
        <taxon>Hyphomicrobiales</taxon>
        <taxon>Nitrobacteraceae</taxon>
        <taxon>Bradyrhizobium</taxon>
    </lineage>
</organism>
<accession>A0ABV4GRL4</accession>
<evidence type="ECO:0000313" key="3">
    <source>
        <dbReference type="Proteomes" id="UP001565474"/>
    </source>
</evidence>
<comment type="caution">
    <text evidence="2">The sequence shown here is derived from an EMBL/GenBank/DDBJ whole genome shotgun (WGS) entry which is preliminary data.</text>
</comment>
<name>A0ABV4GRL4_9BRAD</name>
<evidence type="ECO:0000256" key="1">
    <source>
        <dbReference type="SAM" id="Phobius"/>
    </source>
</evidence>
<reference evidence="2 3" key="1">
    <citation type="submission" date="2024-07" db="EMBL/GenBank/DDBJ databases">
        <title>Genomic Encyclopedia of Type Strains, Phase V (KMG-V): Genome sequencing to study the core and pangenomes of soil and plant-associated prokaryotes.</title>
        <authorList>
            <person name="Whitman W."/>
        </authorList>
    </citation>
    <scope>NUCLEOTIDE SEQUENCE [LARGE SCALE GENOMIC DNA]</scope>
    <source>
        <strain evidence="2 3">USDA 222</strain>
    </source>
</reference>
<keyword evidence="1" id="KW-0812">Transmembrane</keyword>
<dbReference type="EMBL" id="JBGBZN010000002">
    <property type="protein sequence ID" value="MEY9474584.1"/>
    <property type="molecule type" value="Genomic_DNA"/>
</dbReference>
<keyword evidence="1" id="KW-0472">Membrane</keyword>
<proteinExistence type="predicted"/>
<sequence length="59" mass="5758">MALARATPTRVANTMTVNPIAAALLAALLIGEPITANLLAGLVAVFAGIGIATSEAKAA</sequence>
<dbReference type="Proteomes" id="UP001565474">
    <property type="component" value="Unassembled WGS sequence"/>
</dbReference>
<feature type="transmembrane region" description="Helical" evidence="1">
    <location>
        <begin position="36"/>
        <end position="54"/>
    </location>
</feature>
<gene>
    <name evidence="2" type="ORF">ABH992_006983</name>
</gene>
<evidence type="ECO:0000313" key="2">
    <source>
        <dbReference type="EMBL" id="MEY9474584.1"/>
    </source>
</evidence>